<proteinExistence type="predicted"/>
<sequence>MLQRSMEKLIWCMGIMLSINANRLITPRVNGCKNVPKKSRTKESMPRAIAAHIREYVKSE</sequence>
<reference evidence="1 2" key="1">
    <citation type="journal article" date="2014" name="Genome Announc.">
        <title>Draft genome sequences of eight enterohepatic helicobacter species isolated from both laboratory and wild rodents.</title>
        <authorList>
            <person name="Sheh A."/>
            <person name="Shen Z."/>
            <person name="Fox J.G."/>
        </authorList>
    </citation>
    <scope>NUCLEOTIDE SEQUENCE [LARGE SCALE GENOMIC DNA]</scope>
    <source>
        <strain evidence="1 2">Missouri</strain>
    </source>
</reference>
<dbReference type="Proteomes" id="UP000029870">
    <property type="component" value="Unassembled WGS sequence"/>
</dbReference>
<accession>A0A6D2C3D7</accession>
<dbReference type="GeneID" id="60657854"/>
<organism evidence="1 2">
    <name type="scientific">Helicobacter bilis</name>
    <dbReference type="NCBI Taxonomy" id="37372"/>
    <lineage>
        <taxon>Bacteria</taxon>
        <taxon>Pseudomonadati</taxon>
        <taxon>Campylobacterota</taxon>
        <taxon>Epsilonproteobacteria</taxon>
        <taxon>Campylobacterales</taxon>
        <taxon>Helicobacteraceae</taxon>
        <taxon>Helicobacter</taxon>
    </lineage>
</organism>
<evidence type="ECO:0000313" key="2">
    <source>
        <dbReference type="Proteomes" id="UP000029870"/>
    </source>
</evidence>
<comment type="caution">
    <text evidence="1">The sequence shown here is derived from an EMBL/GenBank/DDBJ whole genome shotgun (WGS) entry which is preliminary data.</text>
</comment>
<dbReference type="EMBL" id="JRPH02000033">
    <property type="protein sequence ID" value="TLE03112.1"/>
    <property type="molecule type" value="Genomic_DNA"/>
</dbReference>
<dbReference type="AlphaFoldDB" id="A0A6D2C3D7"/>
<dbReference type="RefSeq" id="WP_138160910.1">
    <property type="nucleotide sequence ID" value="NZ_JAERIZ010000065.1"/>
</dbReference>
<protein>
    <submittedName>
        <fullName evidence="1">Uncharacterized protein</fullName>
    </submittedName>
</protein>
<gene>
    <name evidence="1" type="ORF">LS77_009235</name>
</gene>
<evidence type="ECO:0000313" key="1">
    <source>
        <dbReference type="EMBL" id="TLE03112.1"/>
    </source>
</evidence>
<name>A0A6D2C3D7_9HELI</name>